<keyword evidence="1" id="KW-0732">Signal</keyword>
<keyword evidence="3" id="KW-1185">Reference proteome</keyword>
<evidence type="ECO:0000313" key="2">
    <source>
        <dbReference type="EMBL" id="CZF80399.1"/>
    </source>
</evidence>
<organism evidence="2 3">
    <name type="scientific">Grimontia marina</name>
    <dbReference type="NCBI Taxonomy" id="646534"/>
    <lineage>
        <taxon>Bacteria</taxon>
        <taxon>Pseudomonadati</taxon>
        <taxon>Pseudomonadota</taxon>
        <taxon>Gammaproteobacteria</taxon>
        <taxon>Vibrionales</taxon>
        <taxon>Vibrionaceae</taxon>
        <taxon>Grimontia</taxon>
    </lineage>
</organism>
<feature type="signal peptide" evidence="1">
    <location>
        <begin position="1"/>
        <end position="20"/>
    </location>
</feature>
<dbReference type="SUPFAM" id="SSF56935">
    <property type="entry name" value="Porins"/>
    <property type="match status" value="1"/>
</dbReference>
<accession>A0A128F0U9</accession>
<evidence type="ECO:0000313" key="3">
    <source>
        <dbReference type="Proteomes" id="UP000073601"/>
    </source>
</evidence>
<protein>
    <recommendedName>
        <fullName evidence="4">DUF3187 family protein</fullName>
    </recommendedName>
</protein>
<gene>
    <name evidence="2" type="ORF">GMA8713_01358</name>
</gene>
<reference evidence="3" key="1">
    <citation type="submission" date="2016-02" db="EMBL/GenBank/DDBJ databases">
        <authorList>
            <person name="Rodrigo-Torres Lidia"/>
            <person name="Arahal R.David."/>
        </authorList>
    </citation>
    <scope>NUCLEOTIDE SEQUENCE [LARGE SCALE GENOMIC DNA]</scope>
    <source>
        <strain evidence="3">CECT 8713</strain>
    </source>
</reference>
<dbReference type="AlphaFoldDB" id="A0A128F0U9"/>
<dbReference type="InterPro" id="IPR021523">
    <property type="entry name" value="DUF3187"/>
</dbReference>
<proteinExistence type="predicted"/>
<dbReference type="OrthoDB" id="5852241at2"/>
<dbReference type="Pfam" id="PF11383">
    <property type="entry name" value="DUF3187"/>
    <property type="match status" value="1"/>
</dbReference>
<dbReference type="RefSeq" id="WP_062707123.1">
    <property type="nucleotide sequence ID" value="NZ_CAWRCI010000009.1"/>
</dbReference>
<evidence type="ECO:0000256" key="1">
    <source>
        <dbReference type="SAM" id="SignalP"/>
    </source>
</evidence>
<dbReference type="Proteomes" id="UP000073601">
    <property type="component" value="Unassembled WGS sequence"/>
</dbReference>
<name>A0A128F0U9_9GAMM</name>
<dbReference type="EMBL" id="FIZY01000009">
    <property type="protein sequence ID" value="CZF80399.1"/>
    <property type="molecule type" value="Genomic_DNA"/>
</dbReference>
<sequence length="327" mass="37078">MAISRTALMPLLWLPIAAQAENTDPLRFGPLIAQSQAPLQTTGLTPILQDPFQLKAGETDVFASVAIGSVWAPSQEYSFDYYHNQFMGGFVHALDEEKRVGVWLQYRYAANNRLDGLTEKFHSIFGIDQNGRTEVDEDRFYIYVPSTMDAPVEDFTGDPLLSAINLYGEQTLYEDMHHAVSAGVTLFFNRVSHGVFANTSFEQSAQLNYGYQREKHRLTAMVSLVHRPDKPQHFVEVKPWGVNAGISYQYQWFSHHELIGEYLISQDKAAGAGLGELNALVHEFALGYRYLFDNSAIELMALENMFNHDNSTDIVFNATFRHRFCSR</sequence>
<feature type="chain" id="PRO_5007281891" description="DUF3187 family protein" evidence="1">
    <location>
        <begin position="21"/>
        <end position="327"/>
    </location>
</feature>
<evidence type="ECO:0008006" key="4">
    <source>
        <dbReference type="Google" id="ProtNLM"/>
    </source>
</evidence>